<dbReference type="Proteomes" id="UP000191980">
    <property type="component" value="Unassembled WGS sequence"/>
</dbReference>
<feature type="signal peptide" evidence="3">
    <location>
        <begin position="1"/>
        <end position="25"/>
    </location>
</feature>
<sequence length="284" mass="31982">MLAIQSSKSLLSALILSAVAFSSHATEKFRVCADPLNPPYSSKKQDGYENKIAELFAKQLDQEVEYFWFPQRIGFVRNTLKATIGDTEQYKCDVIMGVPAGFDFTATTDSYYHSTYVLLIAKGRGWDNITIPEQLRSLPLAKQERLKIAMFDRGPGTAWLQQSGLLDQGVPYQTMTGDSENNTAMMIKKELQAGNIDMVILWGPMAAYIVSQQPDAYKMLPMKSTLNLKFDYSMAMGVRYGDNERKAQLNALINKNQQQINTILQSYHVPLLPIPEKKADKDDD</sequence>
<keyword evidence="6" id="KW-1185">Reference proteome</keyword>
<evidence type="ECO:0000256" key="2">
    <source>
        <dbReference type="ARBA" id="ARBA00022729"/>
    </source>
</evidence>
<dbReference type="EMBL" id="LPUF01000003">
    <property type="protein sequence ID" value="OQK15886.1"/>
    <property type="molecule type" value="Genomic_DNA"/>
</dbReference>
<name>A0A1V8M328_9GAMM</name>
<dbReference type="PANTHER" id="PTHR35936">
    <property type="entry name" value="MEMBRANE-BOUND LYTIC MUREIN TRANSGLYCOSYLASE F"/>
    <property type="match status" value="1"/>
</dbReference>
<feature type="domain" description="Solute-binding protein family 3/N-terminal" evidence="4">
    <location>
        <begin position="28"/>
        <end position="271"/>
    </location>
</feature>
<dbReference type="RefSeq" id="WP_080524110.1">
    <property type="nucleotide sequence ID" value="NZ_LPUF01000003.1"/>
</dbReference>
<evidence type="ECO:0000256" key="1">
    <source>
        <dbReference type="ARBA" id="ARBA00010333"/>
    </source>
</evidence>
<evidence type="ECO:0000259" key="4">
    <source>
        <dbReference type="SMART" id="SM00062"/>
    </source>
</evidence>
<dbReference type="AlphaFoldDB" id="A0A1V8M328"/>
<dbReference type="InterPro" id="IPR022448">
    <property type="entry name" value="Quinoprotein_dehydrogenase"/>
</dbReference>
<protein>
    <submittedName>
        <fullName evidence="5">ABC transporter substrate-binding protein</fullName>
    </submittedName>
</protein>
<feature type="chain" id="PRO_5012686668" evidence="3">
    <location>
        <begin position="26"/>
        <end position="284"/>
    </location>
</feature>
<keyword evidence="2 3" id="KW-0732">Signal</keyword>
<organism evidence="5 6">
    <name type="scientific">Methyloprofundus sedimenti</name>
    <dbReference type="NCBI Taxonomy" id="1420851"/>
    <lineage>
        <taxon>Bacteria</taxon>
        <taxon>Pseudomonadati</taxon>
        <taxon>Pseudomonadota</taxon>
        <taxon>Gammaproteobacteria</taxon>
        <taxon>Methylococcales</taxon>
        <taxon>Methylococcaceae</taxon>
        <taxon>Methyloprofundus</taxon>
    </lineage>
</organism>
<evidence type="ECO:0000256" key="3">
    <source>
        <dbReference type="SAM" id="SignalP"/>
    </source>
</evidence>
<gene>
    <name evidence="5" type="ORF">AU255_16995</name>
</gene>
<dbReference type="InterPro" id="IPR001638">
    <property type="entry name" value="Solute-binding_3/MltF_N"/>
</dbReference>
<dbReference type="PANTHER" id="PTHR35936:SF17">
    <property type="entry name" value="ARGININE-BINDING EXTRACELLULAR PROTEIN ARTP"/>
    <property type="match status" value="1"/>
</dbReference>
<dbReference type="STRING" id="1420851.AU255_16995"/>
<dbReference type="SUPFAM" id="SSF53850">
    <property type="entry name" value="Periplasmic binding protein-like II"/>
    <property type="match status" value="1"/>
</dbReference>
<reference evidence="5 6" key="1">
    <citation type="submission" date="2015-12" db="EMBL/GenBank/DDBJ databases">
        <authorList>
            <person name="Shamseldin A."/>
            <person name="Moawad H."/>
            <person name="Abd El-Rahim W.M."/>
            <person name="Sadowsky M.J."/>
        </authorList>
    </citation>
    <scope>NUCLEOTIDE SEQUENCE [LARGE SCALE GENOMIC DNA]</scope>
    <source>
        <strain evidence="5 6">WF1</strain>
    </source>
</reference>
<evidence type="ECO:0000313" key="5">
    <source>
        <dbReference type="EMBL" id="OQK15886.1"/>
    </source>
</evidence>
<dbReference type="NCBIfam" id="TIGR03871">
    <property type="entry name" value="ABC_peri_MoxJ_2"/>
    <property type="match status" value="1"/>
</dbReference>
<comment type="similarity">
    <text evidence="1">Belongs to the bacterial solute-binding protein 3 family.</text>
</comment>
<accession>A0A1V8M328</accession>
<comment type="caution">
    <text evidence="5">The sequence shown here is derived from an EMBL/GenBank/DDBJ whole genome shotgun (WGS) entry which is preliminary data.</text>
</comment>
<evidence type="ECO:0000313" key="6">
    <source>
        <dbReference type="Proteomes" id="UP000191980"/>
    </source>
</evidence>
<dbReference type="SMART" id="SM00062">
    <property type="entry name" value="PBPb"/>
    <property type="match status" value="1"/>
</dbReference>
<proteinExistence type="inferred from homology"/>
<dbReference type="OrthoDB" id="176845at2"/>
<dbReference type="Gene3D" id="3.40.190.10">
    <property type="entry name" value="Periplasmic binding protein-like II"/>
    <property type="match status" value="2"/>
</dbReference>